<dbReference type="InterPro" id="IPR018656">
    <property type="entry name" value="DUF2087"/>
</dbReference>
<dbReference type="AlphaFoldDB" id="Q0AUT1"/>
<keyword evidence="3" id="KW-1185">Reference proteome</keyword>
<evidence type="ECO:0000259" key="1">
    <source>
        <dbReference type="Pfam" id="PF09860"/>
    </source>
</evidence>
<dbReference type="Proteomes" id="UP000001968">
    <property type="component" value="Chromosome"/>
</dbReference>
<name>Q0AUT1_SYNWW</name>
<dbReference type="KEGG" id="swo:Swol_2232"/>
<organism evidence="2 3">
    <name type="scientific">Syntrophomonas wolfei subsp. wolfei (strain DSM 2245B / Goettingen)</name>
    <dbReference type="NCBI Taxonomy" id="335541"/>
    <lineage>
        <taxon>Bacteria</taxon>
        <taxon>Bacillati</taxon>
        <taxon>Bacillota</taxon>
        <taxon>Clostridia</taxon>
        <taxon>Eubacteriales</taxon>
        <taxon>Syntrophomonadaceae</taxon>
        <taxon>Syntrophomonas</taxon>
    </lineage>
</organism>
<dbReference type="EMBL" id="CP000448">
    <property type="protein sequence ID" value="ABI69523.1"/>
    <property type="molecule type" value="Genomic_DNA"/>
</dbReference>
<evidence type="ECO:0000313" key="2">
    <source>
        <dbReference type="EMBL" id="ABI69523.1"/>
    </source>
</evidence>
<evidence type="ECO:0000313" key="3">
    <source>
        <dbReference type="Proteomes" id="UP000001968"/>
    </source>
</evidence>
<dbReference type="Pfam" id="PF09860">
    <property type="entry name" value="DUF2087"/>
    <property type="match status" value="1"/>
</dbReference>
<reference evidence="3" key="1">
    <citation type="journal article" date="2010" name="Environ. Microbiol.">
        <title>The genome of Syntrophomonas wolfei: new insights into syntrophic metabolism and biohydrogen production.</title>
        <authorList>
            <person name="Sieber J.R."/>
            <person name="Sims D.R."/>
            <person name="Han C."/>
            <person name="Kim E."/>
            <person name="Lykidis A."/>
            <person name="Lapidus A.L."/>
            <person name="McDonnald E."/>
            <person name="Rohlin L."/>
            <person name="Culley D.E."/>
            <person name="Gunsalus R."/>
            <person name="McInerney M.J."/>
        </authorList>
    </citation>
    <scope>NUCLEOTIDE SEQUENCE [LARGE SCALE GENOMIC DNA]</scope>
    <source>
        <strain evidence="3">DSM 2245B / Goettingen</strain>
    </source>
</reference>
<dbReference type="HOGENOM" id="CLU_1767151_0_0_9"/>
<dbReference type="STRING" id="335541.Swol_2232"/>
<dbReference type="OrthoDB" id="9789954at2"/>
<protein>
    <recommendedName>
        <fullName evidence="1">DUF2087 domain-containing protein</fullName>
    </recommendedName>
</protein>
<feature type="domain" description="DUF2087" evidence="1">
    <location>
        <begin position="25"/>
        <end position="102"/>
    </location>
</feature>
<accession>Q0AUT1</accession>
<proteinExistence type="predicted"/>
<sequence length="147" mass="17053">MENKKIISRENFIKRLLNIFLRSGLSEFPSDYTNLHVLLKSAILTLDKTAIFSEKEINRNLDYWISNISNLTPMKDIDHVTLRRMLVDAGYLTRNRDGSCYQVSLSGDGQPVFDDAIEQVDVIAVIKSEREEIARRKREYMEKLNSP</sequence>
<gene>
    <name evidence="2" type="ordered locus">Swol_2232</name>
</gene>
<dbReference type="RefSeq" id="WP_011641608.1">
    <property type="nucleotide sequence ID" value="NC_008346.1"/>
</dbReference>